<evidence type="ECO:0000256" key="13">
    <source>
        <dbReference type="ARBA" id="ARBA00023242"/>
    </source>
</evidence>
<dbReference type="InterPro" id="IPR001126">
    <property type="entry name" value="UmuC"/>
</dbReference>
<dbReference type="InterPro" id="IPR038401">
    <property type="entry name" value="Rev1_C_sf"/>
</dbReference>
<comment type="subcellular location">
    <subcellularLocation>
        <location evidence="2">Nucleus</location>
    </subcellularLocation>
</comment>
<dbReference type="SUPFAM" id="SSF52113">
    <property type="entry name" value="BRCT domain"/>
    <property type="match status" value="1"/>
</dbReference>
<dbReference type="Pfam" id="PF00817">
    <property type="entry name" value="IMS"/>
    <property type="match status" value="1"/>
</dbReference>
<dbReference type="PROSITE" id="PS50172">
    <property type="entry name" value="BRCT"/>
    <property type="match status" value="1"/>
</dbReference>
<keyword evidence="7" id="KW-0548">Nucleotidyltransferase</keyword>
<dbReference type="SUPFAM" id="SSF56672">
    <property type="entry name" value="DNA/RNA polymerases"/>
    <property type="match status" value="1"/>
</dbReference>
<evidence type="ECO:0000256" key="7">
    <source>
        <dbReference type="ARBA" id="ARBA00022695"/>
    </source>
</evidence>
<dbReference type="InterPro" id="IPR043502">
    <property type="entry name" value="DNA/RNA_pol_sf"/>
</dbReference>
<dbReference type="PROSITE" id="PS50173">
    <property type="entry name" value="UMUC"/>
    <property type="match status" value="1"/>
</dbReference>
<dbReference type="Gene3D" id="3.40.1170.60">
    <property type="match status" value="1"/>
</dbReference>
<feature type="domain" description="BRCT" evidence="17">
    <location>
        <begin position="75"/>
        <end position="163"/>
    </location>
</feature>
<evidence type="ECO:0000256" key="6">
    <source>
        <dbReference type="ARBA" id="ARBA00022679"/>
    </source>
</evidence>
<dbReference type="CDD" id="cd01701">
    <property type="entry name" value="PolY_Rev1"/>
    <property type="match status" value="1"/>
</dbReference>
<dbReference type="InterPro" id="IPR043128">
    <property type="entry name" value="Rev_trsase/Diguanyl_cyclase"/>
</dbReference>
<evidence type="ECO:0000256" key="11">
    <source>
        <dbReference type="ARBA" id="ARBA00023125"/>
    </source>
</evidence>
<dbReference type="InterPro" id="IPR001357">
    <property type="entry name" value="BRCT_dom"/>
</dbReference>
<feature type="region of interest" description="Disordered" evidence="16">
    <location>
        <begin position="756"/>
        <end position="797"/>
    </location>
</feature>
<keyword evidence="11" id="KW-0238">DNA-binding</keyword>
<dbReference type="InterPro" id="IPR053848">
    <property type="entry name" value="IMS_HHH_1"/>
</dbReference>
<dbReference type="Pfam" id="PF16727">
    <property type="entry name" value="REV1_C"/>
    <property type="match status" value="1"/>
</dbReference>
<sequence length="1096" mass="122356">MPPASDSHDGGVKRPRSITPTHLEQNPVAPQTPNTLQEEEDDEEIYGAAHFGNFGEYMRRKRAKLQIQNAALAQDNDAIFKGLSIYINGWTQPSVQDLRQLIVKHGGVFQPYLDRKAIVTHVITCSLTPAKLQEFKKMKVVRPEWIIDSTTQGKLLPWQDYKYIQEDRIDGAQGKQASQTTLSAFAPKDSSKSLDVTDRNASESSELLKRGATSLNPYASDSSNPIAKRALADPEWRRAHTSAAPDFVEEYYRNSRLHYLSTWKNELRALVTEAQEQLDRNQPLAGIDTCFSSEATIAHPQKLNQRLDKEIGSSISNTNTNASSSKLLDEDTTTHRPQRVIMHCDFDCFFVSAGLLSRPHLRGKPVVVCHSQGGQGGVSSTSEIASASYAAREKGVQNGMSLQQARRLCPNVVTVPYEFELYKELSLKFYTILLTHADDLQAVSVDEALIDVSTAVKELEDKFSANESNPSDPAKVLAEKIRTQIRLATGCEISIGIADSILLARLATKHAKPAGSYHLIHSSSATEPTNEILDFLSPLDITDLPGFAYAAKNKALERFGTSNVGELRNISKERLCQVFGKSTGDTLWKFARGIDDRRLERDGGRRSVSCEINYGIRFENEEQAEKFILQMTNEVKKRLDDIHMLGGSMTLKIMKRDPSAPVEPPKFLGHGKCEVLTKQTRLLSPNGRATNDAKVLADHAWRLLKAFHIDPKELRGIGIHIHRLEHGPEKGGTTIQRTAAPGQAVLSFTKEIPAVPKHTCTPDVSMPSPKSQIPPEVMDIDDPDPKGKKPISKDTLDLPSFSQIDMSVYEALPEDLRKELDEEYMRRSASPMPGVGPSRPSTSTAVLEQKSNLKTSNMKRITHQLAPRTSGPSLSPQKSALYRMMQPKAKSVSIPDAELQLFGIDPEVFHCLPEDLQREQLVRARLAKSGELIDAPTQKKVLKPRKPTGPVSRLAPRPKAGYREPVFLRQQGKDGEKRYLTDTDDIQKVIGDWIEKYRNSAPKEKDAKYFANYLLQCADGQKAGDDGLEKVIAIMKWWMVLLRKYWGACETPEEGYDPSNTQSRQVGEAWWRVFNDVKEQLDLVVRRKFGGTISLK</sequence>
<dbReference type="InterPro" id="IPR036775">
    <property type="entry name" value="DNA_pol_Y-fam_lit_finger_sf"/>
</dbReference>
<dbReference type="GO" id="GO:0003887">
    <property type="term" value="F:DNA-directed DNA polymerase activity"/>
    <property type="evidence" value="ECO:0007669"/>
    <property type="project" value="InterPro"/>
</dbReference>
<dbReference type="Gene3D" id="3.30.1490.100">
    <property type="entry name" value="DNA polymerase, Y-family, little finger domain"/>
    <property type="match status" value="1"/>
</dbReference>
<dbReference type="Gene3D" id="3.40.50.10190">
    <property type="entry name" value="BRCT domain"/>
    <property type="match status" value="1"/>
</dbReference>
<dbReference type="Pfam" id="PF21999">
    <property type="entry name" value="IMS_HHH_1"/>
    <property type="match status" value="1"/>
</dbReference>
<dbReference type="InterPro" id="IPR031991">
    <property type="entry name" value="Rev1_C"/>
</dbReference>
<gene>
    <name evidence="19" type="ORF">AMATHDRAFT_2207</name>
</gene>
<dbReference type="Pfam" id="PF16589">
    <property type="entry name" value="BRCT_2"/>
    <property type="match status" value="1"/>
</dbReference>
<comment type="function">
    <text evidence="14">Deoxycytidyl transferase involved in DNA repair. Transfers a dCMP residue from dCTP to the 3'-end of a DNA primer in a template-dependent reaction. May assist in the first step in the bypass of abasic lesions by the insertion of a nucleotide opposite the lesion. Required for normal induction of mutations by physical and chemical agents. Involved in mitochondrial DNA mutagenesis.</text>
</comment>
<reference evidence="19 20" key="1">
    <citation type="submission" date="2014-02" db="EMBL/GenBank/DDBJ databases">
        <title>Transposable element dynamics among asymbiotic and ectomycorrhizal Amanita fungi.</title>
        <authorList>
            <consortium name="DOE Joint Genome Institute"/>
            <person name="Hess J."/>
            <person name="Skrede I."/>
            <person name="Wolfe B."/>
            <person name="LaButti K."/>
            <person name="Ohm R.A."/>
            <person name="Grigoriev I.V."/>
            <person name="Pringle A."/>
        </authorList>
    </citation>
    <scope>NUCLEOTIDE SEQUENCE [LARGE SCALE GENOMIC DNA]</scope>
    <source>
        <strain evidence="19 20">SKay4041</strain>
    </source>
</reference>
<evidence type="ECO:0000256" key="10">
    <source>
        <dbReference type="ARBA" id="ARBA00022842"/>
    </source>
</evidence>
<name>A0A2A9NPM3_9AGAR</name>
<dbReference type="GO" id="GO:0017125">
    <property type="term" value="F:deoxycytidyl transferase activity"/>
    <property type="evidence" value="ECO:0007669"/>
    <property type="project" value="TreeGrafter"/>
</dbReference>
<dbReference type="GO" id="GO:0042276">
    <property type="term" value="P:error-prone translesion synthesis"/>
    <property type="evidence" value="ECO:0007669"/>
    <property type="project" value="TreeGrafter"/>
</dbReference>
<evidence type="ECO:0000256" key="14">
    <source>
        <dbReference type="ARBA" id="ARBA00058985"/>
    </source>
</evidence>
<dbReference type="InterPro" id="IPR036420">
    <property type="entry name" value="BRCT_dom_sf"/>
</dbReference>
<dbReference type="Gene3D" id="6.10.250.1630">
    <property type="match status" value="1"/>
</dbReference>
<dbReference type="Gene3D" id="3.30.70.270">
    <property type="match status" value="1"/>
</dbReference>
<comment type="cofactor">
    <cofactor evidence="1">
        <name>Mg(2+)</name>
        <dbReference type="ChEBI" id="CHEBI:18420"/>
    </cofactor>
</comment>
<evidence type="ECO:0000313" key="19">
    <source>
        <dbReference type="EMBL" id="PFH52489.1"/>
    </source>
</evidence>
<keyword evidence="9" id="KW-0227">DNA damage</keyword>
<dbReference type="GO" id="GO:0003684">
    <property type="term" value="F:damaged DNA binding"/>
    <property type="evidence" value="ECO:0007669"/>
    <property type="project" value="InterPro"/>
</dbReference>
<dbReference type="AlphaFoldDB" id="A0A2A9NPM3"/>
<protein>
    <recommendedName>
        <fullName evidence="4">DNA repair protein REV1</fullName>
    </recommendedName>
    <alternativeName>
        <fullName evidence="15">Reversionless protein 1</fullName>
    </alternativeName>
</protein>
<evidence type="ECO:0000256" key="9">
    <source>
        <dbReference type="ARBA" id="ARBA00022763"/>
    </source>
</evidence>
<evidence type="ECO:0000256" key="3">
    <source>
        <dbReference type="ARBA" id="ARBA00010945"/>
    </source>
</evidence>
<evidence type="ECO:0000256" key="2">
    <source>
        <dbReference type="ARBA" id="ARBA00004123"/>
    </source>
</evidence>
<feature type="region of interest" description="Disordered" evidence="16">
    <location>
        <begin position="1"/>
        <end position="40"/>
    </location>
</feature>
<feature type="compositionally biased region" description="Basic and acidic residues" evidence="16">
    <location>
        <begin position="783"/>
        <end position="796"/>
    </location>
</feature>
<dbReference type="GO" id="GO:0070987">
    <property type="term" value="P:error-free translesion synthesis"/>
    <property type="evidence" value="ECO:0007669"/>
    <property type="project" value="TreeGrafter"/>
</dbReference>
<keyword evidence="20" id="KW-1185">Reference proteome</keyword>
<evidence type="ECO:0000259" key="18">
    <source>
        <dbReference type="PROSITE" id="PS50173"/>
    </source>
</evidence>
<dbReference type="SMART" id="SM00292">
    <property type="entry name" value="BRCT"/>
    <property type="match status" value="1"/>
</dbReference>
<feature type="compositionally biased region" description="Polar residues" evidence="16">
    <location>
        <begin position="18"/>
        <end position="36"/>
    </location>
</feature>
<keyword evidence="13" id="KW-0539">Nucleus</keyword>
<evidence type="ECO:0000256" key="4">
    <source>
        <dbReference type="ARBA" id="ARBA00020399"/>
    </source>
</evidence>
<keyword evidence="5" id="KW-0237">DNA synthesis</keyword>
<dbReference type="Pfam" id="PF11799">
    <property type="entry name" value="IMS_C"/>
    <property type="match status" value="1"/>
</dbReference>
<feature type="domain" description="UmuC" evidence="18">
    <location>
        <begin position="341"/>
        <end position="548"/>
    </location>
</feature>
<dbReference type="CDD" id="cd17719">
    <property type="entry name" value="BRCT_Rev1"/>
    <property type="match status" value="1"/>
</dbReference>
<dbReference type="OrthoDB" id="427711at2759"/>
<keyword evidence="6" id="KW-0808">Transferase</keyword>
<dbReference type="SUPFAM" id="SSF100879">
    <property type="entry name" value="Lesion bypass DNA polymerase (Y-family), little finger domain"/>
    <property type="match status" value="1"/>
</dbReference>
<accession>A0A2A9NPM3</accession>
<evidence type="ECO:0000256" key="8">
    <source>
        <dbReference type="ARBA" id="ARBA00022723"/>
    </source>
</evidence>
<keyword evidence="12" id="KW-0234">DNA repair</keyword>
<dbReference type="Gene3D" id="1.10.150.20">
    <property type="entry name" value="5' to 3' exonuclease, C-terminal subdomain"/>
    <property type="match status" value="1"/>
</dbReference>
<evidence type="ECO:0000259" key="17">
    <source>
        <dbReference type="PROSITE" id="PS50172"/>
    </source>
</evidence>
<proteinExistence type="inferred from homology"/>
<keyword evidence="10" id="KW-0460">Magnesium</keyword>
<dbReference type="Gene3D" id="6.10.250.1490">
    <property type="match status" value="1"/>
</dbReference>
<dbReference type="STRING" id="703135.A0A2A9NPM3"/>
<evidence type="ECO:0000313" key="20">
    <source>
        <dbReference type="Proteomes" id="UP000242287"/>
    </source>
</evidence>
<evidence type="ECO:0000256" key="5">
    <source>
        <dbReference type="ARBA" id="ARBA00022634"/>
    </source>
</evidence>
<feature type="compositionally biased region" description="Basic and acidic residues" evidence="16">
    <location>
        <begin position="1"/>
        <end position="12"/>
    </location>
</feature>
<evidence type="ECO:0000256" key="15">
    <source>
        <dbReference type="ARBA" id="ARBA00081902"/>
    </source>
</evidence>
<dbReference type="PANTHER" id="PTHR45990:SF1">
    <property type="entry name" value="DNA REPAIR PROTEIN REV1"/>
    <property type="match status" value="1"/>
</dbReference>
<evidence type="ECO:0000256" key="16">
    <source>
        <dbReference type="SAM" id="MobiDB-lite"/>
    </source>
</evidence>
<dbReference type="Gene3D" id="1.20.58.1280">
    <property type="entry name" value="DNA repair protein Rev1, C-terminal domain"/>
    <property type="match status" value="1"/>
</dbReference>
<dbReference type="GO" id="GO:0006281">
    <property type="term" value="P:DNA repair"/>
    <property type="evidence" value="ECO:0007669"/>
    <property type="project" value="UniProtKB-KW"/>
</dbReference>
<dbReference type="EMBL" id="KZ301979">
    <property type="protein sequence ID" value="PFH52489.1"/>
    <property type="molecule type" value="Genomic_DNA"/>
</dbReference>
<keyword evidence="8" id="KW-0479">Metal-binding</keyword>
<comment type="similarity">
    <text evidence="3">Belongs to the DNA polymerase type-Y family.</text>
</comment>
<dbReference type="Proteomes" id="UP000242287">
    <property type="component" value="Unassembled WGS sequence"/>
</dbReference>
<dbReference type="GO" id="GO:0046872">
    <property type="term" value="F:metal ion binding"/>
    <property type="evidence" value="ECO:0007669"/>
    <property type="project" value="UniProtKB-KW"/>
</dbReference>
<dbReference type="FunFam" id="3.40.50.10190:FF:000011">
    <property type="entry name" value="DNA repair protein REV1"/>
    <property type="match status" value="1"/>
</dbReference>
<dbReference type="InterPro" id="IPR017961">
    <property type="entry name" value="DNA_pol_Y-fam_little_finger"/>
</dbReference>
<organism evidence="19 20">
    <name type="scientific">Amanita thiersii Skay4041</name>
    <dbReference type="NCBI Taxonomy" id="703135"/>
    <lineage>
        <taxon>Eukaryota</taxon>
        <taxon>Fungi</taxon>
        <taxon>Dikarya</taxon>
        <taxon>Basidiomycota</taxon>
        <taxon>Agaricomycotina</taxon>
        <taxon>Agaricomycetes</taxon>
        <taxon>Agaricomycetidae</taxon>
        <taxon>Agaricales</taxon>
        <taxon>Pluteineae</taxon>
        <taxon>Amanitaceae</taxon>
        <taxon>Amanita</taxon>
    </lineage>
</organism>
<evidence type="ECO:0000256" key="1">
    <source>
        <dbReference type="ARBA" id="ARBA00001946"/>
    </source>
</evidence>
<dbReference type="GO" id="GO:0005634">
    <property type="term" value="C:nucleus"/>
    <property type="evidence" value="ECO:0007669"/>
    <property type="project" value="UniProtKB-SubCell"/>
</dbReference>
<dbReference type="FunFam" id="3.30.1490.100:FF:000001">
    <property type="entry name" value="DNA repair protein REV1"/>
    <property type="match status" value="1"/>
</dbReference>
<evidence type="ECO:0000256" key="12">
    <source>
        <dbReference type="ARBA" id="ARBA00023204"/>
    </source>
</evidence>
<dbReference type="PANTHER" id="PTHR45990">
    <property type="entry name" value="DNA REPAIR PROTEIN REV1"/>
    <property type="match status" value="1"/>
</dbReference>